<feature type="transmembrane region" description="Helical" evidence="7">
    <location>
        <begin position="102"/>
        <end position="122"/>
    </location>
</feature>
<dbReference type="SUPFAM" id="SSF161098">
    <property type="entry name" value="MetI-like"/>
    <property type="match status" value="1"/>
</dbReference>
<keyword evidence="10" id="KW-1185">Reference proteome</keyword>
<feature type="transmembrane region" description="Helical" evidence="7">
    <location>
        <begin position="134"/>
        <end position="151"/>
    </location>
</feature>
<dbReference type="AlphaFoldDB" id="A0A140LAG6"/>
<dbReference type="Pfam" id="PF12911">
    <property type="entry name" value="OppC_N"/>
    <property type="match status" value="1"/>
</dbReference>
<evidence type="ECO:0000256" key="2">
    <source>
        <dbReference type="ARBA" id="ARBA00022448"/>
    </source>
</evidence>
<feature type="domain" description="ABC transmembrane type-1" evidence="8">
    <location>
        <begin position="94"/>
        <end position="283"/>
    </location>
</feature>
<keyword evidence="3" id="KW-1003">Cell membrane</keyword>
<evidence type="ECO:0000256" key="5">
    <source>
        <dbReference type="ARBA" id="ARBA00022989"/>
    </source>
</evidence>
<evidence type="ECO:0000313" key="10">
    <source>
        <dbReference type="Proteomes" id="UP000070427"/>
    </source>
</evidence>
<dbReference type="EMBL" id="LOED01000010">
    <property type="protein sequence ID" value="KXG77541.1"/>
    <property type="molecule type" value="Genomic_DNA"/>
</dbReference>
<comment type="caution">
    <text evidence="9">The sequence shown here is derived from an EMBL/GenBank/DDBJ whole genome shotgun (WGS) entry which is preliminary data.</text>
</comment>
<dbReference type="GO" id="GO:0055085">
    <property type="term" value="P:transmembrane transport"/>
    <property type="evidence" value="ECO:0007669"/>
    <property type="project" value="InterPro"/>
</dbReference>
<dbReference type="STRING" id="520764.AN618_10930"/>
<feature type="transmembrane region" description="Helical" evidence="7">
    <location>
        <begin position="266"/>
        <end position="286"/>
    </location>
</feature>
<reference evidence="9 10" key="1">
    <citation type="submission" date="2015-12" db="EMBL/GenBank/DDBJ databases">
        <title>Draft genome sequnece of Fervidicola ferrireducens strain Y170.</title>
        <authorList>
            <person name="Patel B.K."/>
        </authorList>
    </citation>
    <scope>NUCLEOTIDE SEQUENCE [LARGE SCALE GENOMIC DNA]</scope>
    <source>
        <strain evidence="9 10">Y170</strain>
    </source>
</reference>
<feature type="transmembrane region" description="Helical" evidence="7">
    <location>
        <begin position="207"/>
        <end position="228"/>
    </location>
</feature>
<evidence type="ECO:0000313" key="9">
    <source>
        <dbReference type="EMBL" id="KXG77541.1"/>
    </source>
</evidence>
<dbReference type="InterPro" id="IPR035906">
    <property type="entry name" value="MetI-like_sf"/>
</dbReference>
<evidence type="ECO:0000256" key="3">
    <source>
        <dbReference type="ARBA" id="ARBA00022475"/>
    </source>
</evidence>
<keyword evidence="6 7" id="KW-0472">Membrane</keyword>
<dbReference type="InterPro" id="IPR000515">
    <property type="entry name" value="MetI-like"/>
</dbReference>
<dbReference type="InParanoid" id="A0A140LAG6"/>
<dbReference type="Pfam" id="PF00528">
    <property type="entry name" value="BPD_transp_1"/>
    <property type="match status" value="1"/>
</dbReference>
<dbReference type="OrthoDB" id="9797852at2"/>
<dbReference type="PATRIC" id="fig|520764.3.peg.1130"/>
<evidence type="ECO:0000256" key="1">
    <source>
        <dbReference type="ARBA" id="ARBA00004651"/>
    </source>
</evidence>
<keyword evidence="2 7" id="KW-0813">Transport</keyword>
<organism evidence="9 10">
    <name type="scientific">Fervidicola ferrireducens</name>
    <dbReference type="NCBI Taxonomy" id="520764"/>
    <lineage>
        <taxon>Bacteria</taxon>
        <taxon>Bacillati</taxon>
        <taxon>Bacillota</taxon>
        <taxon>Clostridia</taxon>
        <taxon>Thermosediminibacterales</taxon>
        <taxon>Thermosediminibacteraceae</taxon>
        <taxon>Fervidicola</taxon>
    </lineage>
</organism>
<evidence type="ECO:0000256" key="4">
    <source>
        <dbReference type="ARBA" id="ARBA00022692"/>
    </source>
</evidence>
<dbReference type="GO" id="GO:0005886">
    <property type="term" value="C:plasma membrane"/>
    <property type="evidence" value="ECO:0007669"/>
    <property type="project" value="UniProtKB-SubCell"/>
</dbReference>
<dbReference type="Proteomes" id="UP000070427">
    <property type="component" value="Unassembled WGS sequence"/>
</dbReference>
<dbReference type="PANTHER" id="PTHR43386:SF1">
    <property type="entry name" value="D,D-DIPEPTIDE TRANSPORT SYSTEM PERMEASE PROTEIN DDPC-RELATED"/>
    <property type="match status" value="1"/>
</dbReference>
<sequence length="296" mass="32078">MDKTLHSKSASLWGDAWRRLKKNRPAVAGLVVIIVLIIVAVMAPVISPADPIKTDLPNRLKPPGAPSAICKNGVYILGSDEFGRDILSRVIYGTRISLSVGIISQAIVTVIGVTMGALAGYYGGMMDMLVMRTADILFAFPELLFYIGVMFALGPSIYNIFIALALIGWAGVARLVRSQVLYLREMEYVEAARAQGLSDARIILRHILPNCMGPIIVSVTMGIPGAILSEATLSFLGLGVQPPTPSWGNMIYAARAYMLSNPWYSVWPGIAIMVTVFAFNLLGDGLRDALDPRLKR</sequence>
<feature type="transmembrane region" description="Helical" evidence="7">
    <location>
        <begin position="26"/>
        <end position="46"/>
    </location>
</feature>
<evidence type="ECO:0000259" key="8">
    <source>
        <dbReference type="PROSITE" id="PS50928"/>
    </source>
</evidence>
<dbReference type="Gene3D" id="1.10.3720.10">
    <property type="entry name" value="MetI-like"/>
    <property type="match status" value="1"/>
</dbReference>
<dbReference type="PROSITE" id="PS50928">
    <property type="entry name" value="ABC_TM1"/>
    <property type="match status" value="1"/>
</dbReference>
<dbReference type="InterPro" id="IPR050366">
    <property type="entry name" value="BP-dependent_transpt_permease"/>
</dbReference>
<proteinExistence type="inferred from homology"/>
<dbReference type="CDD" id="cd06261">
    <property type="entry name" value="TM_PBP2"/>
    <property type="match status" value="1"/>
</dbReference>
<evidence type="ECO:0000256" key="6">
    <source>
        <dbReference type="ARBA" id="ARBA00023136"/>
    </source>
</evidence>
<dbReference type="RefSeq" id="WP_066352970.1">
    <property type="nucleotide sequence ID" value="NZ_LOED01000010.1"/>
</dbReference>
<gene>
    <name evidence="9" type="primary">dppC</name>
    <name evidence="9" type="ORF">AN618_10930</name>
</gene>
<feature type="transmembrane region" description="Helical" evidence="7">
    <location>
        <begin position="157"/>
        <end position="176"/>
    </location>
</feature>
<dbReference type="InterPro" id="IPR025966">
    <property type="entry name" value="OppC_N"/>
</dbReference>
<keyword evidence="4 7" id="KW-0812">Transmembrane</keyword>
<accession>A0A140LAG6</accession>
<comment type="similarity">
    <text evidence="7">Belongs to the binding-protein-dependent transport system permease family.</text>
</comment>
<keyword evidence="5 7" id="KW-1133">Transmembrane helix</keyword>
<protein>
    <submittedName>
        <fullName evidence="9">Dipeptide transport system permease protein DppC</fullName>
    </submittedName>
</protein>
<name>A0A140LAG6_9FIRM</name>
<comment type="subcellular location">
    <subcellularLocation>
        <location evidence="1 7">Cell membrane</location>
        <topology evidence="1 7">Multi-pass membrane protein</topology>
    </subcellularLocation>
</comment>
<evidence type="ECO:0000256" key="7">
    <source>
        <dbReference type="RuleBase" id="RU363032"/>
    </source>
</evidence>
<dbReference type="PANTHER" id="PTHR43386">
    <property type="entry name" value="OLIGOPEPTIDE TRANSPORT SYSTEM PERMEASE PROTEIN APPC"/>
    <property type="match status" value="1"/>
</dbReference>